<dbReference type="HOGENOM" id="CLU_1918504_0_0_1"/>
<keyword evidence="2" id="KW-1185">Reference proteome</keyword>
<name>L8WZL4_THACA</name>
<reference evidence="1 2" key="1">
    <citation type="journal article" date="2013" name="Nat. Commun.">
        <title>The evolution and pathogenic mechanisms of the rice sheath blight pathogen.</title>
        <authorList>
            <person name="Zheng A."/>
            <person name="Lin R."/>
            <person name="Xu L."/>
            <person name="Qin P."/>
            <person name="Tang C."/>
            <person name="Ai P."/>
            <person name="Zhang D."/>
            <person name="Liu Y."/>
            <person name="Sun Z."/>
            <person name="Feng H."/>
            <person name="Wang Y."/>
            <person name="Chen Y."/>
            <person name="Liang X."/>
            <person name="Fu R."/>
            <person name="Li Q."/>
            <person name="Zhang J."/>
            <person name="Yu X."/>
            <person name="Xie Z."/>
            <person name="Ding L."/>
            <person name="Guan P."/>
            <person name="Tang J."/>
            <person name="Liang Y."/>
            <person name="Wang S."/>
            <person name="Deng Q."/>
            <person name="Li S."/>
            <person name="Zhu J."/>
            <person name="Wang L."/>
            <person name="Liu H."/>
            <person name="Li P."/>
        </authorList>
    </citation>
    <scope>NUCLEOTIDE SEQUENCE [LARGE SCALE GENOMIC DNA]</scope>
    <source>
        <strain evidence="2">AG-1 IA</strain>
    </source>
</reference>
<organism evidence="1 2">
    <name type="scientific">Thanatephorus cucumeris (strain AG1-IA)</name>
    <name type="common">Rice sheath blight fungus</name>
    <name type="synonym">Rhizoctonia solani</name>
    <dbReference type="NCBI Taxonomy" id="983506"/>
    <lineage>
        <taxon>Eukaryota</taxon>
        <taxon>Fungi</taxon>
        <taxon>Dikarya</taxon>
        <taxon>Basidiomycota</taxon>
        <taxon>Agaricomycotina</taxon>
        <taxon>Agaricomycetes</taxon>
        <taxon>Cantharellales</taxon>
        <taxon>Ceratobasidiaceae</taxon>
        <taxon>Rhizoctonia</taxon>
        <taxon>Rhizoctonia solani AG-1</taxon>
    </lineage>
</organism>
<comment type="caution">
    <text evidence="1">The sequence shown here is derived from an EMBL/GenBank/DDBJ whole genome shotgun (WGS) entry which is preliminary data.</text>
</comment>
<dbReference type="EMBL" id="AFRT01000874">
    <property type="protein sequence ID" value="ELU42262.1"/>
    <property type="molecule type" value="Genomic_DNA"/>
</dbReference>
<dbReference type="AlphaFoldDB" id="L8WZL4"/>
<evidence type="ECO:0000313" key="2">
    <source>
        <dbReference type="Proteomes" id="UP000011668"/>
    </source>
</evidence>
<sequence length="132" mass="14927">MENNGGGSVALAMRQGEDTGYSFSWSPDEVDVRSRLFPLQRTEVRSTAFKVFSGQKTLDARRSRRHQAQVSQLHDNIESYNTLNTRIYQWGLSRDSVVESPQVDTRSPRASTVDGRRSYTLGAKSLSKYHQA</sequence>
<protein>
    <submittedName>
        <fullName evidence="1">Uncharacterized protein</fullName>
    </submittedName>
</protein>
<accession>L8WZL4</accession>
<gene>
    <name evidence="1" type="ORF">AG1IA_03707</name>
</gene>
<evidence type="ECO:0000313" key="1">
    <source>
        <dbReference type="EMBL" id="ELU42262.1"/>
    </source>
</evidence>
<dbReference type="Proteomes" id="UP000011668">
    <property type="component" value="Unassembled WGS sequence"/>
</dbReference>
<proteinExistence type="predicted"/>